<name>C1DUP6_SULAA</name>
<sequence length="85" mass="10186">MDKKEFYEIYNQLKSKYGTPVRYVKPYLADGIAVWKIDNYEISLSAPWVSWNMYLTYKYLPLSKLAEQSDKEVYQRETTKPKKGF</sequence>
<organism evidence="1 2">
    <name type="scientific">Sulfurihydrogenibium azorense (strain DSM 15241 / OCM 825 / Az-Fu1)</name>
    <dbReference type="NCBI Taxonomy" id="204536"/>
    <lineage>
        <taxon>Bacteria</taxon>
        <taxon>Pseudomonadati</taxon>
        <taxon>Aquificota</taxon>
        <taxon>Aquificia</taxon>
        <taxon>Aquificales</taxon>
        <taxon>Hydrogenothermaceae</taxon>
        <taxon>Sulfurihydrogenibium</taxon>
    </lineage>
</organism>
<keyword evidence="2" id="KW-1185">Reference proteome</keyword>
<dbReference type="EMBL" id="CP001229">
    <property type="protein sequence ID" value="ACN98469.1"/>
    <property type="molecule type" value="Genomic_DNA"/>
</dbReference>
<reference evidence="1 2" key="1">
    <citation type="journal article" date="2009" name="J. Bacteriol.">
        <title>Complete and draft genome sequences of six members of the Aquificales.</title>
        <authorList>
            <person name="Reysenbach A.L."/>
            <person name="Hamamura N."/>
            <person name="Podar M."/>
            <person name="Griffiths E."/>
            <person name="Ferreira S."/>
            <person name="Hochstein R."/>
            <person name="Heidelberg J."/>
            <person name="Johnson J."/>
            <person name="Mead D."/>
            <person name="Pohorille A."/>
            <person name="Sarmiento M."/>
            <person name="Schweighofer K."/>
            <person name="Seshadri R."/>
            <person name="Voytek M.A."/>
        </authorList>
    </citation>
    <scope>NUCLEOTIDE SEQUENCE [LARGE SCALE GENOMIC DNA]</scope>
    <source>
        <strain evidence="2">Az-Fu1 / DSM 15241 / OCM 825</strain>
    </source>
</reference>
<dbReference type="AlphaFoldDB" id="C1DUP6"/>
<evidence type="ECO:0000313" key="1">
    <source>
        <dbReference type="EMBL" id="ACN98469.1"/>
    </source>
</evidence>
<dbReference type="KEGG" id="saf:SULAZ_0854"/>
<evidence type="ECO:0000313" key="2">
    <source>
        <dbReference type="Proteomes" id="UP000001369"/>
    </source>
</evidence>
<dbReference type="eggNOG" id="ENOG5034APH">
    <property type="taxonomic scope" value="Bacteria"/>
</dbReference>
<dbReference type="HOGENOM" id="CLU_2511437_0_0_0"/>
<dbReference type="Proteomes" id="UP000001369">
    <property type="component" value="Chromosome"/>
</dbReference>
<accession>C1DUP6</accession>
<proteinExistence type="predicted"/>
<dbReference type="RefSeq" id="WP_012673793.1">
    <property type="nucleotide sequence ID" value="NC_012438.1"/>
</dbReference>
<gene>
    <name evidence="1" type="ordered locus">SULAZ_0854</name>
</gene>
<protein>
    <submittedName>
        <fullName evidence="1">Uncharacterized protein</fullName>
    </submittedName>
</protein>
<dbReference type="STRING" id="204536.SULAZ_0854"/>
<dbReference type="OrthoDB" id="14742at2"/>